<protein>
    <submittedName>
        <fullName evidence="1">Uncharacterized protein</fullName>
    </submittedName>
</protein>
<dbReference type="GeneID" id="9054011"/>
<dbReference type="Proteomes" id="UP000007800">
    <property type="component" value="Unassembled WGS sequence"/>
</dbReference>
<name>C5K538_PERM5</name>
<dbReference type="OrthoDB" id="10348842at2759"/>
<proteinExistence type="predicted"/>
<sequence>SGTPIVACSGSEECRYLTSRRSEGSDSGCGDDAEDRGDSMIFHLGLLDPEHIFEFLDKHKHTGL</sequence>
<dbReference type="AlphaFoldDB" id="C5K538"/>
<evidence type="ECO:0000313" key="1">
    <source>
        <dbReference type="EMBL" id="EER20460.1"/>
    </source>
</evidence>
<organism evidence="2">
    <name type="scientific">Perkinsus marinus (strain ATCC 50983 / TXsc)</name>
    <dbReference type="NCBI Taxonomy" id="423536"/>
    <lineage>
        <taxon>Eukaryota</taxon>
        <taxon>Sar</taxon>
        <taxon>Alveolata</taxon>
        <taxon>Perkinsozoa</taxon>
        <taxon>Perkinsea</taxon>
        <taxon>Perkinsida</taxon>
        <taxon>Perkinsidae</taxon>
        <taxon>Perkinsus</taxon>
    </lineage>
</organism>
<feature type="non-terminal residue" evidence="1">
    <location>
        <position position="1"/>
    </location>
</feature>
<dbReference type="EMBL" id="GG670562">
    <property type="protein sequence ID" value="EER20460.1"/>
    <property type="molecule type" value="Genomic_DNA"/>
</dbReference>
<dbReference type="RefSeq" id="XP_002788664.1">
    <property type="nucleotide sequence ID" value="XM_002788618.1"/>
</dbReference>
<feature type="non-terminal residue" evidence="1">
    <location>
        <position position="64"/>
    </location>
</feature>
<accession>C5K538</accession>
<gene>
    <name evidence="1" type="ORF">Pmar_PMAR010202</name>
</gene>
<dbReference type="InParanoid" id="C5K538"/>
<keyword evidence="2" id="KW-1185">Reference proteome</keyword>
<reference evidence="1 2" key="1">
    <citation type="submission" date="2008-07" db="EMBL/GenBank/DDBJ databases">
        <authorList>
            <person name="El-Sayed N."/>
            <person name="Caler E."/>
            <person name="Inman J."/>
            <person name="Amedeo P."/>
            <person name="Hass B."/>
            <person name="Wortman J."/>
        </authorList>
    </citation>
    <scope>NUCLEOTIDE SEQUENCE [LARGE SCALE GENOMIC DNA]</scope>
    <source>
        <strain evidence="2">ATCC 50983 / TXsc</strain>
    </source>
</reference>
<evidence type="ECO:0000313" key="2">
    <source>
        <dbReference type="Proteomes" id="UP000007800"/>
    </source>
</evidence>